<feature type="repeat" description="NHL" evidence="2">
    <location>
        <begin position="187"/>
        <end position="217"/>
    </location>
</feature>
<dbReference type="PANTHER" id="PTHR13833">
    <property type="match status" value="1"/>
</dbReference>
<dbReference type="PROSITE" id="PS51125">
    <property type="entry name" value="NHL"/>
    <property type="match status" value="2"/>
</dbReference>
<accession>A0A2M7FXZ5</accession>
<dbReference type="Proteomes" id="UP000231019">
    <property type="component" value="Unassembled WGS sequence"/>
</dbReference>
<dbReference type="InterPro" id="IPR011042">
    <property type="entry name" value="6-blade_b-propeller_TolB-like"/>
</dbReference>
<evidence type="ECO:0008006" key="6">
    <source>
        <dbReference type="Google" id="ProtNLM"/>
    </source>
</evidence>
<proteinExistence type="predicted"/>
<feature type="chain" id="PRO_5014785949" description="SMP-30/Gluconolactonase/LRE-like region domain-containing protein" evidence="3">
    <location>
        <begin position="26"/>
        <end position="381"/>
    </location>
</feature>
<dbReference type="SUPFAM" id="SSF101898">
    <property type="entry name" value="NHL repeat"/>
    <property type="match status" value="1"/>
</dbReference>
<evidence type="ECO:0000256" key="1">
    <source>
        <dbReference type="ARBA" id="ARBA00022737"/>
    </source>
</evidence>
<evidence type="ECO:0000256" key="2">
    <source>
        <dbReference type="PROSITE-ProRule" id="PRU00504"/>
    </source>
</evidence>
<dbReference type="PANTHER" id="PTHR13833:SF71">
    <property type="entry name" value="NHL DOMAIN-CONTAINING PROTEIN"/>
    <property type="match status" value="1"/>
</dbReference>
<dbReference type="Gene3D" id="2.120.10.30">
    <property type="entry name" value="TolB, C-terminal domain"/>
    <property type="match status" value="3"/>
</dbReference>
<dbReference type="EMBL" id="PFFQ01000063">
    <property type="protein sequence ID" value="PIW14182.1"/>
    <property type="molecule type" value="Genomic_DNA"/>
</dbReference>
<reference evidence="4 5" key="1">
    <citation type="submission" date="2017-09" db="EMBL/GenBank/DDBJ databases">
        <title>Depth-based differentiation of microbial function through sediment-hosted aquifers and enrichment of novel symbionts in the deep terrestrial subsurface.</title>
        <authorList>
            <person name="Probst A.J."/>
            <person name="Ladd B."/>
            <person name="Jarett J.K."/>
            <person name="Geller-Mcgrath D.E."/>
            <person name="Sieber C.M."/>
            <person name="Emerson J.B."/>
            <person name="Anantharaman K."/>
            <person name="Thomas B.C."/>
            <person name="Malmstrom R."/>
            <person name="Stieglmeier M."/>
            <person name="Klingl A."/>
            <person name="Woyke T."/>
            <person name="Ryan C.M."/>
            <person name="Banfield J.F."/>
        </authorList>
    </citation>
    <scope>NUCLEOTIDE SEQUENCE [LARGE SCALE GENOMIC DNA]</scope>
    <source>
        <strain evidence="4">CG17_big_fil_post_rev_8_21_14_2_50_48_46</strain>
    </source>
</reference>
<name>A0A2M7FXZ5_9BACT</name>
<keyword evidence="3" id="KW-0732">Signal</keyword>
<feature type="repeat" description="NHL" evidence="2">
    <location>
        <begin position="131"/>
        <end position="162"/>
    </location>
</feature>
<comment type="caution">
    <text evidence="4">The sequence shown here is derived from an EMBL/GenBank/DDBJ whole genome shotgun (WGS) entry which is preliminary data.</text>
</comment>
<protein>
    <recommendedName>
        <fullName evidence="6">SMP-30/Gluconolactonase/LRE-like region domain-containing protein</fullName>
    </recommendedName>
</protein>
<evidence type="ECO:0000313" key="5">
    <source>
        <dbReference type="Proteomes" id="UP000231019"/>
    </source>
</evidence>
<keyword evidence="1" id="KW-0677">Repeat</keyword>
<organism evidence="4 5">
    <name type="scientific">bacterium (Candidatus Blackallbacteria) CG17_big_fil_post_rev_8_21_14_2_50_48_46</name>
    <dbReference type="NCBI Taxonomy" id="2014261"/>
    <lineage>
        <taxon>Bacteria</taxon>
        <taxon>Candidatus Blackallbacteria</taxon>
    </lineage>
</organism>
<gene>
    <name evidence="4" type="ORF">COW36_22665</name>
</gene>
<dbReference type="AlphaFoldDB" id="A0A2M7FXZ5"/>
<dbReference type="Pfam" id="PF01436">
    <property type="entry name" value="NHL"/>
    <property type="match status" value="3"/>
</dbReference>
<evidence type="ECO:0000256" key="3">
    <source>
        <dbReference type="SAM" id="SignalP"/>
    </source>
</evidence>
<evidence type="ECO:0000313" key="4">
    <source>
        <dbReference type="EMBL" id="PIW14182.1"/>
    </source>
</evidence>
<dbReference type="CDD" id="cd14953">
    <property type="entry name" value="NHL_like_1"/>
    <property type="match status" value="1"/>
</dbReference>
<feature type="signal peptide" evidence="3">
    <location>
        <begin position="1"/>
        <end position="25"/>
    </location>
</feature>
<sequence>MPSRFSLTKPALLSFLLPGVLNACASPSQSGGPQSPRVLGAALSKQAAFNWTGNEKIELLSGEGDSDFKEGGPQEAQFSYPWDIVQGPDLFFYGVDRFNHRIRKISQQGQTTTFAGQRAPGYQDGQAAQAQFDNPVGLTVDQAGNLYIADSGNHLIRKIDVKGNVSTLAGVPKKSGFQDGEAQTALFSSPSGLCLDAQGNLLIADSNNHRIRKLSADGKTVSTLVGSAEKGFLNGPALEARLNSPRDLVADSQGNLYISDGFNHAIRRLGKTGMLETWVGNGSPGDQEGVGEQARLNEPRGLDLDQAGNLYIADSGNHRIRLVSPDRSLSNFAGNGQGRFQNGSLKEGSFAMPSGLVLTPTGLAIADTQNHRIRMIRRAQK</sequence>
<dbReference type="InterPro" id="IPR001258">
    <property type="entry name" value="NHL_repeat"/>
</dbReference>